<proteinExistence type="inferred from homology"/>
<dbReference type="CDD" id="cd13565">
    <property type="entry name" value="PBP2_PstS"/>
    <property type="match status" value="1"/>
</dbReference>
<evidence type="ECO:0000256" key="4">
    <source>
        <dbReference type="PIRNR" id="PIRNR002756"/>
    </source>
</evidence>
<evidence type="ECO:0000256" key="2">
    <source>
        <dbReference type="ARBA" id="ARBA00022448"/>
    </source>
</evidence>
<dbReference type="EMBL" id="BAAALX010000009">
    <property type="protein sequence ID" value="GAA1512954.1"/>
    <property type="molecule type" value="Genomic_DNA"/>
</dbReference>
<dbReference type="PIRSF" id="PIRSF002756">
    <property type="entry name" value="PstS"/>
    <property type="match status" value="1"/>
</dbReference>
<dbReference type="InterPro" id="IPR005673">
    <property type="entry name" value="ABC_phos-bd_PstS"/>
</dbReference>
<dbReference type="InterPro" id="IPR050962">
    <property type="entry name" value="Phosphate-bind_PstS"/>
</dbReference>
<evidence type="ECO:0000256" key="1">
    <source>
        <dbReference type="ARBA" id="ARBA00008725"/>
    </source>
</evidence>
<dbReference type="Pfam" id="PF12849">
    <property type="entry name" value="PBP_like_2"/>
    <property type="match status" value="1"/>
</dbReference>
<dbReference type="Gene3D" id="3.40.190.10">
    <property type="entry name" value="Periplasmic binding protein-like II"/>
    <property type="match status" value="2"/>
</dbReference>
<dbReference type="InterPro" id="IPR024370">
    <property type="entry name" value="PBP_domain"/>
</dbReference>
<comment type="similarity">
    <text evidence="1 4">Belongs to the PstS family.</text>
</comment>
<evidence type="ECO:0000259" key="6">
    <source>
        <dbReference type="Pfam" id="PF12849"/>
    </source>
</evidence>
<organism evidence="7 8">
    <name type="scientific">Brevibacterium permense</name>
    <dbReference type="NCBI Taxonomy" id="234834"/>
    <lineage>
        <taxon>Bacteria</taxon>
        <taxon>Bacillati</taxon>
        <taxon>Actinomycetota</taxon>
        <taxon>Actinomycetes</taxon>
        <taxon>Micrococcales</taxon>
        <taxon>Brevibacteriaceae</taxon>
        <taxon>Brevibacterium</taxon>
    </lineage>
</organism>
<keyword evidence="8" id="KW-1185">Reference proteome</keyword>
<dbReference type="Proteomes" id="UP001500177">
    <property type="component" value="Unassembled WGS sequence"/>
</dbReference>
<dbReference type="PANTHER" id="PTHR42996:SF1">
    <property type="entry name" value="PHOSPHATE-BINDING PROTEIN PSTS"/>
    <property type="match status" value="1"/>
</dbReference>
<comment type="caution">
    <text evidence="7">The sequence shown here is derived from an EMBL/GenBank/DDBJ whole genome shotgun (WGS) entry which is preliminary data.</text>
</comment>
<sequence length="376" mass="39172">MSTNMKGIFVKMKHLAPSAAILAVGALTLSACGGGQSATGEEASGGSSDLQGTLTGIGASSQKAAMDAWTADFTSQNSGVTVNYSPDGSGAGREQFLAGNAQFAGSDAHLDDDEVKAGEEACGADGAYEFPVYISPIAVTFNVKGVDDLNLSPETIAKIFKGDITNWNDKAIKADNPDAELPDLKITAVHRADDSGTTENFAEYLKATAEKDWDAEVDGNFPKEYGGEAAQGTDGVIQTVSDTDGAIGYADASAVGELSTAKVKVGDEFVELSPEAATKVVDASEKVEGRSEGDLAFDLARDTTESGAYPIVLVSYHLVCSSYKDQETVDMVKAWEKFVVSEEGQKSAADSAGSAPLSDDLRKQIEEVIDSIKVEG</sequence>
<keyword evidence="2 4" id="KW-0813">Transport</keyword>
<keyword evidence="5" id="KW-0732">Signal</keyword>
<dbReference type="PROSITE" id="PS51257">
    <property type="entry name" value="PROKAR_LIPOPROTEIN"/>
    <property type="match status" value="1"/>
</dbReference>
<evidence type="ECO:0000313" key="7">
    <source>
        <dbReference type="EMBL" id="GAA1512954.1"/>
    </source>
</evidence>
<dbReference type="NCBIfam" id="TIGR00975">
    <property type="entry name" value="3a0107s03"/>
    <property type="match status" value="1"/>
</dbReference>
<accession>A0ABN2A7B5</accession>
<dbReference type="SUPFAM" id="SSF53850">
    <property type="entry name" value="Periplasmic binding protein-like II"/>
    <property type="match status" value="1"/>
</dbReference>
<feature type="domain" description="PBP" evidence="6">
    <location>
        <begin position="47"/>
        <end position="343"/>
    </location>
</feature>
<evidence type="ECO:0000256" key="3">
    <source>
        <dbReference type="ARBA" id="ARBA00022592"/>
    </source>
</evidence>
<keyword evidence="3 4" id="KW-0592">Phosphate transport</keyword>
<gene>
    <name evidence="7" type="primary">pstS</name>
    <name evidence="7" type="ORF">GCM10009690_14890</name>
</gene>
<reference evidence="7 8" key="1">
    <citation type="journal article" date="2019" name="Int. J. Syst. Evol. Microbiol.">
        <title>The Global Catalogue of Microorganisms (GCM) 10K type strain sequencing project: providing services to taxonomists for standard genome sequencing and annotation.</title>
        <authorList>
            <consortium name="The Broad Institute Genomics Platform"/>
            <consortium name="The Broad Institute Genome Sequencing Center for Infectious Disease"/>
            <person name="Wu L."/>
            <person name="Ma J."/>
        </authorList>
    </citation>
    <scope>NUCLEOTIDE SEQUENCE [LARGE SCALE GENOMIC DNA]</scope>
    <source>
        <strain evidence="7 8">JCM 13318</strain>
    </source>
</reference>
<dbReference type="PANTHER" id="PTHR42996">
    <property type="entry name" value="PHOSPHATE-BINDING PROTEIN PSTS"/>
    <property type="match status" value="1"/>
</dbReference>
<protein>
    <recommendedName>
        <fullName evidence="4">Phosphate-binding protein</fullName>
    </recommendedName>
</protein>
<evidence type="ECO:0000313" key="8">
    <source>
        <dbReference type="Proteomes" id="UP001500177"/>
    </source>
</evidence>
<evidence type="ECO:0000256" key="5">
    <source>
        <dbReference type="SAM" id="SignalP"/>
    </source>
</evidence>
<feature type="signal peptide" evidence="5">
    <location>
        <begin position="1"/>
        <end position="22"/>
    </location>
</feature>
<feature type="chain" id="PRO_5045197708" description="Phosphate-binding protein" evidence="5">
    <location>
        <begin position="23"/>
        <end position="376"/>
    </location>
</feature>
<name>A0ABN2A7B5_9MICO</name>